<evidence type="ECO:0000313" key="2">
    <source>
        <dbReference type="EMBL" id="MES1919236.1"/>
    </source>
</evidence>
<organism evidence="2 3">
    <name type="scientific">Bonamia ostreae</name>
    <dbReference type="NCBI Taxonomy" id="126728"/>
    <lineage>
        <taxon>Eukaryota</taxon>
        <taxon>Sar</taxon>
        <taxon>Rhizaria</taxon>
        <taxon>Endomyxa</taxon>
        <taxon>Ascetosporea</taxon>
        <taxon>Haplosporida</taxon>
        <taxon>Bonamia</taxon>
    </lineage>
</organism>
<comment type="caution">
    <text evidence="2">The sequence shown here is derived from an EMBL/GenBank/DDBJ whole genome shotgun (WGS) entry which is preliminary data.</text>
</comment>
<name>A0ABV2AHS1_9EUKA</name>
<proteinExistence type="predicted"/>
<reference evidence="2 3" key="1">
    <citation type="journal article" date="2024" name="BMC Biol.">
        <title>Comparative genomics of Ascetosporea gives new insight into the evolutionary basis for animal parasitism in Rhizaria.</title>
        <authorList>
            <person name="Hiltunen Thoren M."/>
            <person name="Onut-Brannstrom I."/>
            <person name="Alfjorden A."/>
            <person name="Peckova H."/>
            <person name="Swords F."/>
            <person name="Hooper C."/>
            <person name="Holzer A.S."/>
            <person name="Bass D."/>
            <person name="Burki F."/>
        </authorList>
    </citation>
    <scope>NUCLEOTIDE SEQUENCE [LARGE SCALE GENOMIC DNA]</scope>
    <source>
        <strain evidence="2">20-A016</strain>
    </source>
</reference>
<dbReference type="Proteomes" id="UP001439008">
    <property type="component" value="Unassembled WGS sequence"/>
</dbReference>
<keyword evidence="3" id="KW-1185">Reference proteome</keyword>
<dbReference type="InterPro" id="IPR002048">
    <property type="entry name" value="EF_hand_dom"/>
</dbReference>
<sequence length="667" mass="78299">MSSEENNVKSNNFLKDYSYLSDGQVKTSFSIAIKSFFDRLYQTFDSENNGIVDENEYAVTIYILKNHSTICEKIDLTDFFTKSILIIFDKNGQNKNFDKITKILGKIERSNRWKLLQKFTKRLFFTKNGVFGILDKVILRIFDIEEKLNDEEDLKEMSNLLLFTLQNVNSLPDKEYSQATNFLAKFLSNSKNNFSIPKNVINKFRKTKNYHNRQNFMNSETELKLLQSEMKVDLKMALESGSGLNNFHVKNLFDKTVLKCLKMADKQSSSKIELTCLAVDQFVDIYNNFECCDNENDFGNNENVIFEAFAKILKFDEFSLTEKTFVKILNSKLSDKFFDKLIKIGNFNAMLQIGSIAKVDLKFNNLEDRIIDFFVDKLNFNENTKFYFEDFANWIIKDKNLFDKSVKSILDDILNFQITENNFTDLNTPQNLKKIILRFSQILIILKKIDEKNSNLIKTKNVVEKSIDLASICSKSAEKNCEKEETKNFLVHINRFLRKIFCHFYKEKFKILAEKTIIDLGEQSFQSLRFALFETDSRLQTEILKMVKIMISFPEIVKTKIFQNEMFLDTVFLAIKTSTILNTKYFDKKENLFDENLSENKENIPESAFEEDEKCKIFKNLLKIEKYKKSNFCLQNWTELIVQFKVLKSDSPKIVLEILDALIRQLF</sequence>
<evidence type="ECO:0000313" key="3">
    <source>
        <dbReference type="Proteomes" id="UP001439008"/>
    </source>
</evidence>
<evidence type="ECO:0000259" key="1">
    <source>
        <dbReference type="PROSITE" id="PS50222"/>
    </source>
</evidence>
<feature type="domain" description="EF-hand" evidence="1">
    <location>
        <begin position="32"/>
        <end position="67"/>
    </location>
</feature>
<accession>A0ABV2AHS1</accession>
<protein>
    <recommendedName>
        <fullName evidence="1">EF-hand domain-containing protein</fullName>
    </recommendedName>
</protein>
<feature type="non-terminal residue" evidence="2">
    <location>
        <position position="667"/>
    </location>
</feature>
<gene>
    <name evidence="2" type="ORF">MHBO_001095</name>
</gene>
<dbReference type="EMBL" id="JBDODL010000235">
    <property type="protein sequence ID" value="MES1919236.1"/>
    <property type="molecule type" value="Genomic_DNA"/>
</dbReference>
<dbReference type="PROSITE" id="PS50222">
    <property type="entry name" value="EF_HAND_2"/>
    <property type="match status" value="1"/>
</dbReference>